<evidence type="ECO:0000313" key="3">
    <source>
        <dbReference type="Proteomes" id="UP000199006"/>
    </source>
</evidence>
<dbReference type="OrthoDB" id="9780723at2"/>
<dbReference type="EMBL" id="FOTI01000038">
    <property type="protein sequence ID" value="SFL87381.1"/>
    <property type="molecule type" value="Genomic_DNA"/>
</dbReference>
<sequence>MNNINQKKAKIFLTIIMVAAIIAFSGAASAHFQMIMPSDDVISSADEKEIDLQLIFTHPAEASHTMEMGKPAQFGVYHHGKKQDLLDTLEEFTFDGAAAYQTSYQTRGFGDFVFYLEPAPYWEAMDDLYITQYTKVVVNSLGAPSDWDQEIGLKAEIIPLTRPYGLWTGNVFQGIIKKDGKPVPYAEIEVEHLNAESYAGINNAAFEFPTPAHPTQVVKADQNGVFTYGIPQSGWWGFAALLEGDQIEGKDHEIGAVMWIKAHPVD</sequence>
<organism evidence="2 3">
    <name type="scientific">Halanaerobium salsuginis</name>
    <dbReference type="NCBI Taxonomy" id="29563"/>
    <lineage>
        <taxon>Bacteria</taxon>
        <taxon>Bacillati</taxon>
        <taxon>Bacillota</taxon>
        <taxon>Clostridia</taxon>
        <taxon>Halanaerobiales</taxon>
        <taxon>Halanaerobiaceae</taxon>
        <taxon>Halanaerobium</taxon>
    </lineage>
</organism>
<keyword evidence="3" id="KW-1185">Reference proteome</keyword>
<dbReference type="AlphaFoldDB" id="A0A1I4L8Y7"/>
<dbReference type="RefSeq" id="WP_089862290.1">
    <property type="nucleotide sequence ID" value="NZ_FOTI01000038.1"/>
</dbReference>
<keyword evidence="1" id="KW-0732">Signal</keyword>
<gene>
    <name evidence="2" type="ORF">SAMN02983006_02256</name>
</gene>
<feature type="chain" id="PRO_5011601282" evidence="1">
    <location>
        <begin position="31"/>
        <end position="266"/>
    </location>
</feature>
<evidence type="ECO:0000313" key="2">
    <source>
        <dbReference type="EMBL" id="SFL87381.1"/>
    </source>
</evidence>
<dbReference type="InterPro" id="IPR019613">
    <property type="entry name" value="DUF4198"/>
</dbReference>
<evidence type="ECO:0000256" key="1">
    <source>
        <dbReference type="SAM" id="SignalP"/>
    </source>
</evidence>
<name>A0A1I4L8Y7_9FIRM</name>
<dbReference type="STRING" id="29563.SAMN02983006_02256"/>
<dbReference type="Proteomes" id="UP000199006">
    <property type="component" value="Unassembled WGS sequence"/>
</dbReference>
<dbReference type="Pfam" id="PF10670">
    <property type="entry name" value="DUF4198"/>
    <property type="match status" value="1"/>
</dbReference>
<accession>A0A1I4L8Y7</accession>
<reference evidence="2 3" key="1">
    <citation type="submission" date="2016-10" db="EMBL/GenBank/DDBJ databases">
        <authorList>
            <person name="de Groot N.N."/>
        </authorList>
    </citation>
    <scope>NUCLEOTIDE SEQUENCE [LARGE SCALE GENOMIC DNA]</scope>
    <source>
        <strain evidence="2 3">ATCC 51327</strain>
    </source>
</reference>
<protein>
    <submittedName>
        <fullName evidence="2">Cobalt/nickel transport protein</fullName>
    </submittedName>
</protein>
<feature type="signal peptide" evidence="1">
    <location>
        <begin position="1"/>
        <end position="30"/>
    </location>
</feature>
<proteinExistence type="predicted"/>